<dbReference type="OrthoDB" id="10007219at2"/>
<sequence>MPDTANLTDSEVEDLLLQLGRAGRITLPAELRPRLVYELLDEGMSVDEVADIVKGVGPQTAEALKDQYLDGVPAELASLYTQGTRR</sequence>
<reference evidence="1 2" key="1">
    <citation type="submission" date="2017-01" db="EMBL/GenBank/DDBJ databases">
        <authorList>
            <consortium name="Urmite Genomes"/>
        </authorList>
    </citation>
    <scope>NUCLEOTIDE SEQUENCE [LARGE SCALE GENOMIC DNA]</scope>
    <source>
        <strain evidence="1 2">AB215</strain>
    </source>
</reference>
<dbReference type="EMBL" id="FUEZ01000004">
    <property type="protein sequence ID" value="SPM43591.1"/>
    <property type="molecule type" value="Genomic_DNA"/>
</dbReference>
<dbReference type="AlphaFoldDB" id="A0A2U3PIL6"/>
<keyword evidence="2" id="KW-1185">Reference proteome</keyword>
<dbReference type="Proteomes" id="UP000240424">
    <property type="component" value="Unassembled WGS sequence"/>
</dbReference>
<protein>
    <submittedName>
        <fullName evidence="1">Uncharacterized protein</fullName>
    </submittedName>
</protein>
<evidence type="ECO:0000313" key="1">
    <source>
        <dbReference type="EMBL" id="SPM43591.1"/>
    </source>
</evidence>
<accession>A0A2U3PIL6</accession>
<dbReference type="RefSeq" id="WP_077081825.1">
    <property type="nucleotide sequence ID" value="NZ_FUEZ01000004.1"/>
</dbReference>
<name>A0A2U3PIL6_9MYCO</name>
<evidence type="ECO:0000313" key="2">
    <source>
        <dbReference type="Proteomes" id="UP000240424"/>
    </source>
</evidence>
<organism evidence="1 2">
    <name type="scientific">Mycobacterium numidiamassiliense</name>
    <dbReference type="NCBI Taxonomy" id="1841861"/>
    <lineage>
        <taxon>Bacteria</taxon>
        <taxon>Bacillati</taxon>
        <taxon>Actinomycetota</taxon>
        <taxon>Actinomycetes</taxon>
        <taxon>Mycobacteriales</taxon>
        <taxon>Mycobacteriaceae</taxon>
        <taxon>Mycobacterium</taxon>
    </lineage>
</organism>
<dbReference type="STRING" id="1841861.GCA_900157365_04136"/>
<proteinExistence type="predicted"/>
<gene>
    <name evidence="1" type="ORF">MNAB215_5817</name>
</gene>